<dbReference type="GO" id="GO:0006753">
    <property type="term" value="P:nucleoside phosphate metabolic process"/>
    <property type="evidence" value="ECO:0007669"/>
    <property type="project" value="TreeGrafter"/>
</dbReference>
<dbReference type="PANTHER" id="PTHR11839">
    <property type="entry name" value="UDP/ADP-SUGAR PYROPHOSPHATASE"/>
    <property type="match status" value="1"/>
</dbReference>
<organism evidence="4 5">
    <name type="scientific">Eubacterium pyruvativorans</name>
    <dbReference type="NCBI Taxonomy" id="155865"/>
    <lineage>
        <taxon>Bacteria</taxon>
        <taxon>Bacillati</taxon>
        <taxon>Bacillota</taxon>
        <taxon>Clostridia</taxon>
        <taxon>Eubacteriales</taxon>
        <taxon>Eubacteriaceae</taxon>
        <taxon>Eubacterium</taxon>
    </lineage>
</organism>
<evidence type="ECO:0000256" key="1">
    <source>
        <dbReference type="ARBA" id="ARBA00001946"/>
    </source>
</evidence>
<sequence length="202" mass="22799">MDEREKLAWEPVKTEHIVQDRWIDFRKTEFRMPDGSLLGPFYNYSRRSYVVIIASDEAGRFLCVRQYRQGIGRVTTEFPAGGIEPGGGSGQDVAPDFITQPDEGADEEEALEAAVRELREETGYVSDCWSHVITAPSDATISDNYAHIFRAKNCRKAGGQELDDSEYLHVELKSPEQIDGLIREGGFQQIVHMLGWMLVKGE</sequence>
<reference evidence="4 5" key="1">
    <citation type="submission" date="2016-10" db="EMBL/GenBank/DDBJ databases">
        <authorList>
            <person name="de Groot N.N."/>
        </authorList>
    </citation>
    <scope>NUCLEOTIDE SEQUENCE [LARGE SCALE GENOMIC DNA]</scope>
    <source>
        <strain evidence="4 5">KHGC13</strain>
    </source>
</reference>
<evidence type="ECO:0000259" key="3">
    <source>
        <dbReference type="PROSITE" id="PS51462"/>
    </source>
</evidence>
<name>A0A1I7H5K3_9FIRM</name>
<dbReference type="InterPro" id="IPR015797">
    <property type="entry name" value="NUDIX_hydrolase-like_dom_sf"/>
</dbReference>
<accession>A0A1I7H5K3</accession>
<dbReference type="Proteomes" id="UP000198817">
    <property type="component" value="Unassembled WGS sequence"/>
</dbReference>
<dbReference type="AlphaFoldDB" id="A0A1I7H5K3"/>
<dbReference type="Pfam" id="PF00293">
    <property type="entry name" value="NUDIX"/>
    <property type="match status" value="1"/>
</dbReference>
<dbReference type="GO" id="GO:0016787">
    <property type="term" value="F:hydrolase activity"/>
    <property type="evidence" value="ECO:0007669"/>
    <property type="project" value="UniProtKB-KW"/>
</dbReference>
<dbReference type="SUPFAM" id="SSF55811">
    <property type="entry name" value="Nudix"/>
    <property type="match status" value="1"/>
</dbReference>
<dbReference type="EMBL" id="FPBT01000012">
    <property type="protein sequence ID" value="SFU55987.1"/>
    <property type="molecule type" value="Genomic_DNA"/>
</dbReference>
<dbReference type="PROSITE" id="PS51462">
    <property type="entry name" value="NUDIX"/>
    <property type="match status" value="1"/>
</dbReference>
<feature type="domain" description="Nudix hydrolase" evidence="3">
    <location>
        <begin position="44"/>
        <end position="195"/>
    </location>
</feature>
<evidence type="ECO:0000256" key="2">
    <source>
        <dbReference type="ARBA" id="ARBA00022801"/>
    </source>
</evidence>
<proteinExistence type="predicted"/>
<dbReference type="Gene3D" id="3.90.79.10">
    <property type="entry name" value="Nucleoside Triphosphate Pyrophosphohydrolase"/>
    <property type="match status" value="1"/>
</dbReference>
<protein>
    <submittedName>
        <fullName evidence="4">ADP-ribose pyrophosphatase</fullName>
    </submittedName>
</protein>
<dbReference type="GO" id="GO:0019693">
    <property type="term" value="P:ribose phosphate metabolic process"/>
    <property type="evidence" value="ECO:0007669"/>
    <property type="project" value="TreeGrafter"/>
</dbReference>
<dbReference type="InterPro" id="IPR000086">
    <property type="entry name" value="NUDIX_hydrolase_dom"/>
</dbReference>
<evidence type="ECO:0000313" key="4">
    <source>
        <dbReference type="EMBL" id="SFU55987.1"/>
    </source>
</evidence>
<gene>
    <name evidence="4" type="ORF">SAMN05216508_11243</name>
</gene>
<dbReference type="STRING" id="155865.SAMN05216515_11316"/>
<dbReference type="RefSeq" id="WP_090471248.1">
    <property type="nucleotide sequence ID" value="NZ_CACVNK010000006.1"/>
</dbReference>
<evidence type="ECO:0000313" key="5">
    <source>
        <dbReference type="Proteomes" id="UP000198817"/>
    </source>
</evidence>
<dbReference type="CDD" id="cd03424">
    <property type="entry name" value="NUDIX_ADPRase_Nudt5_UGPPase_Nudt14"/>
    <property type="match status" value="1"/>
</dbReference>
<keyword evidence="5" id="KW-1185">Reference proteome</keyword>
<dbReference type="PANTHER" id="PTHR11839:SF18">
    <property type="entry name" value="NUDIX HYDROLASE DOMAIN-CONTAINING PROTEIN"/>
    <property type="match status" value="1"/>
</dbReference>
<comment type="cofactor">
    <cofactor evidence="1">
        <name>Mg(2+)</name>
        <dbReference type="ChEBI" id="CHEBI:18420"/>
    </cofactor>
</comment>
<dbReference type="OrthoDB" id="9806150at2"/>
<keyword evidence="2" id="KW-0378">Hydrolase</keyword>